<keyword evidence="1" id="KW-0472">Membrane</keyword>
<reference evidence="2 3" key="1">
    <citation type="journal article" date="2018" name="Front. Plant Sci.">
        <title>Red Clover (Trifolium pratense) and Zigzag Clover (T. medium) - A Picture of Genomic Similarities and Differences.</title>
        <authorList>
            <person name="Dluhosova J."/>
            <person name="Istvanek J."/>
            <person name="Nedelnik J."/>
            <person name="Repkova J."/>
        </authorList>
    </citation>
    <scope>NUCLEOTIDE SEQUENCE [LARGE SCALE GENOMIC DNA]</scope>
    <source>
        <strain evidence="3">cv. 10/8</strain>
        <tissue evidence="2">Leaf</tissue>
    </source>
</reference>
<name>A0A392PSR9_9FABA</name>
<evidence type="ECO:0000256" key="1">
    <source>
        <dbReference type="SAM" id="Phobius"/>
    </source>
</evidence>
<proteinExistence type="predicted"/>
<evidence type="ECO:0000313" key="3">
    <source>
        <dbReference type="Proteomes" id="UP000265520"/>
    </source>
</evidence>
<organism evidence="2 3">
    <name type="scientific">Trifolium medium</name>
    <dbReference type="NCBI Taxonomy" id="97028"/>
    <lineage>
        <taxon>Eukaryota</taxon>
        <taxon>Viridiplantae</taxon>
        <taxon>Streptophyta</taxon>
        <taxon>Embryophyta</taxon>
        <taxon>Tracheophyta</taxon>
        <taxon>Spermatophyta</taxon>
        <taxon>Magnoliopsida</taxon>
        <taxon>eudicotyledons</taxon>
        <taxon>Gunneridae</taxon>
        <taxon>Pentapetalae</taxon>
        <taxon>rosids</taxon>
        <taxon>fabids</taxon>
        <taxon>Fabales</taxon>
        <taxon>Fabaceae</taxon>
        <taxon>Papilionoideae</taxon>
        <taxon>50 kb inversion clade</taxon>
        <taxon>NPAAA clade</taxon>
        <taxon>Hologalegina</taxon>
        <taxon>IRL clade</taxon>
        <taxon>Trifolieae</taxon>
        <taxon>Trifolium</taxon>
    </lineage>
</organism>
<keyword evidence="1" id="KW-0812">Transmembrane</keyword>
<dbReference type="AlphaFoldDB" id="A0A392PSR9"/>
<feature type="non-terminal residue" evidence="2">
    <location>
        <position position="80"/>
    </location>
</feature>
<keyword evidence="1" id="KW-1133">Transmembrane helix</keyword>
<sequence length="80" mass="8736">MCTPNNNVDSSTPQRFLMGCKSIDSCSCILFGHISRWATWSAMGYDLEEVHSLSDALQVIPLVVYWIIATIVASTGNLVG</sequence>
<evidence type="ECO:0000313" key="2">
    <source>
        <dbReference type="EMBL" id="MCI15148.1"/>
    </source>
</evidence>
<feature type="transmembrane region" description="Helical" evidence="1">
    <location>
        <begin position="59"/>
        <end position="79"/>
    </location>
</feature>
<keyword evidence="3" id="KW-1185">Reference proteome</keyword>
<accession>A0A392PSR9</accession>
<dbReference type="Proteomes" id="UP000265520">
    <property type="component" value="Unassembled WGS sequence"/>
</dbReference>
<protein>
    <submittedName>
        <fullName evidence="2">Sieve element-occluding protein 2</fullName>
    </submittedName>
</protein>
<comment type="caution">
    <text evidence="2">The sequence shown here is derived from an EMBL/GenBank/DDBJ whole genome shotgun (WGS) entry which is preliminary data.</text>
</comment>
<dbReference type="EMBL" id="LXQA010095215">
    <property type="protein sequence ID" value="MCI15148.1"/>
    <property type="molecule type" value="Genomic_DNA"/>
</dbReference>